<proteinExistence type="predicted"/>
<name>A0A179V047_BLAGS</name>
<keyword evidence="2" id="KW-1185">Reference proteome</keyword>
<evidence type="ECO:0000313" key="1">
    <source>
        <dbReference type="EMBL" id="OAT13675.1"/>
    </source>
</evidence>
<dbReference type="KEGG" id="bgh:BDBG_08831"/>
<dbReference type="RefSeq" id="XP_031581043.1">
    <property type="nucleotide sequence ID" value="XM_031723749.1"/>
</dbReference>
<dbReference type="GeneID" id="8501383"/>
<reference evidence="2" key="1">
    <citation type="journal article" date="2015" name="PLoS Genet.">
        <title>The dynamic genome and transcriptome of the human fungal pathogen Blastomyces and close relative Emmonsia.</title>
        <authorList>
            <person name="Munoz J.F."/>
            <person name="Gauthier G.M."/>
            <person name="Desjardins C.A."/>
            <person name="Gallo J.E."/>
            <person name="Holder J."/>
            <person name="Sullivan T.D."/>
            <person name="Marty A.J."/>
            <person name="Carmen J.C."/>
            <person name="Chen Z."/>
            <person name="Ding L."/>
            <person name="Gujja S."/>
            <person name="Magrini V."/>
            <person name="Misas E."/>
            <person name="Mitreva M."/>
            <person name="Priest M."/>
            <person name="Saif S."/>
            <person name="Whiston E.A."/>
            <person name="Young S."/>
            <person name="Zeng Q."/>
            <person name="Goldman W.E."/>
            <person name="Mardis E.R."/>
            <person name="Taylor J.W."/>
            <person name="McEwen J.G."/>
            <person name="Clay O.K."/>
            <person name="Klein B.S."/>
            <person name="Cuomo C.A."/>
        </authorList>
    </citation>
    <scope>NUCLEOTIDE SEQUENCE [LARGE SCALE GENOMIC DNA]</scope>
    <source>
        <strain evidence="2">SLH14081</strain>
    </source>
</reference>
<sequence length="154" mass="17936">MQSLPTTPDPRTFRWMTNHSYRFNQDTENVDCRRDVGEPELLFNIITDYFITMNISITGTQYWESYAVIVLEHLTSNPNGVPKPTGDIAQNETLLPDVMLGSKKQFQGRENFDVDPSPILKPNWEISKYIMMAFCVTRVSFIPWQAKWKRNQGQ</sequence>
<organism evidence="1 2">
    <name type="scientific">Blastomyces gilchristii (strain SLH14081)</name>
    <name type="common">Blastomyces dermatitidis</name>
    <dbReference type="NCBI Taxonomy" id="559298"/>
    <lineage>
        <taxon>Eukaryota</taxon>
        <taxon>Fungi</taxon>
        <taxon>Dikarya</taxon>
        <taxon>Ascomycota</taxon>
        <taxon>Pezizomycotina</taxon>
        <taxon>Eurotiomycetes</taxon>
        <taxon>Eurotiomycetidae</taxon>
        <taxon>Onygenales</taxon>
        <taxon>Ajellomycetaceae</taxon>
        <taxon>Blastomyces</taxon>
    </lineage>
</organism>
<dbReference type="AlphaFoldDB" id="A0A179V047"/>
<dbReference type="Proteomes" id="UP000002038">
    <property type="component" value="Unassembled WGS sequence"/>
</dbReference>
<evidence type="ECO:0000313" key="2">
    <source>
        <dbReference type="Proteomes" id="UP000002038"/>
    </source>
</evidence>
<gene>
    <name evidence="1" type="ORF">BDBG_08831</name>
</gene>
<dbReference type="VEuPathDB" id="FungiDB:BDBG_08831"/>
<protein>
    <submittedName>
        <fullName evidence="1">Uncharacterized protein</fullName>
    </submittedName>
</protein>
<dbReference type="EMBL" id="GG657476">
    <property type="protein sequence ID" value="OAT13675.1"/>
    <property type="molecule type" value="Genomic_DNA"/>
</dbReference>
<accession>A0A179V047</accession>